<reference evidence="1" key="1">
    <citation type="submission" date="2018-08" db="EMBL/GenBank/DDBJ databases">
        <authorList>
            <person name="Jin W."/>
            <person name="Wang H."/>
            <person name="Yang Y."/>
            <person name="Li M."/>
            <person name="Liu J."/>
        </authorList>
    </citation>
    <scope>NUCLEOTIDE SEQUENCE</scope>
    <source>
        <strain evidence="1">AESS21</strain>
    </source>
</reference>
<protein>
    <submittedName>
        <fullName evidence="1">Uncharacterized protein</fullName>
    </submittedName>
</protein>
<evidence type="ECO:0000313" key="1">
    <source>
        <dbReference type="EMBL" id="MBS8262132.1"/>
    </source>
</evidence>
<gene>
    <name evidence="1" type="ORF">DYI23_18025</name>
</gene>
<proteinExistence type="predicted"/>
<evidence type="ECO:0000313" key="2">
    <source>
        <dbReference type="Proteomes" id="UP000705379"/>
    </source>
</evidence>
<dbReference type="Proteomes" id="UP000705379">
    <property type="component" value="Unassembled WGS sequence"/>
</dbReference>
<name>A0A944GUA7_9HYPH</name>
<organism evidence="1 2">
    <name type="scientific">Roseibium polysiphoniae</name>
    <dbReference type="NCBI Taxonomy" id="2571221"/>
    <lineage>
        <taxon>Bacteria</taxon>
        <taxon>Pseudomonadati</taxon>
        <taxon>Pseudomonadota</taxon>
        <taxon>Alphaproteobacteria</taxon>
        <taxon>Hyphomicrobiales</taxon>
        <taxon>Stappiaceae</taxon>
        <taxon>Roseibium</taxon>
    </lineage>
</organism>
<dbReference type="AlphaFoldDB" id="A0A944GUA7"/>
<dbReference type="EMBL" id="QTKU01000005">
    <property type="protein sequence ID" value="MBS8262132.1"/>
    <property type="molecule type" value="Genomic_DNA"/>
</dbReference>
<reference evidence="1" key="2">
    <citation type="journal article" date="2021" name="Microorganisms">
        <title>Bacterial Dimethylsulfoniopropionate Biosynthesis in the East China Sea.</title>
        <authorList>
            <person name="Liu J."/>
            <person name="Zhang Y."/>
            <person name="Liu J."/>
            <person name="Zhong H."/>
            <person name="Williams B.T."/>
            <person name="Zheng Y."/>
            <person name="Curson A.R.J."/>
            <person name="Sun C."/>
            <person name="Sun H."/>
            <person name="Song D."/>
            <person name="Wagner Mackenzie B."/>
            <person name="Bermejo Martinez A."/>
            <person name="Todd J.D."/>
            <person name="Zhang X.H."/>
        </authorList>
    </citation>
    <scope>NUCLEOTIDE SEQUENCE</scope>
    <source>
        <strain evidence="1">AESS21</strain>
    </source>
</reference>
<accession>A0A944GUA7</accession>
<comment type="caution">
    <text evidence="1">The sequence shown here is derived from an EMBL/GenBank/DDBJ whole genome shotgun (WGS) entry which is preliminary data.</text>
</comment>
<sequence>MAAGVLALAFSSELAGQAFAGKGDRVVSVQRRSPLLERKVLDLRFADFAQGIWTTDQEACSDLRSIDRSQPGSTVAIFRGLMETPDRICTVYGAEQGALEAQRAAMNCDLVAGGDALGLLTVRRRGSQGLMVQDGERPPEYFRFCRGIVPVTQSASQ</sequence>